<proteinExistence type="predicted"/>
<sequence>MKYASLHWVTLMSEYTEKVEDESKSRLLTSFVEASSQSLQGSVSVPVVSRVLDMSYSTVQKILRRILNLYPYNFKPVHLLQDGDSEVRATFALQFLARMVVDVSWPWNILWSDEVHFCLNVHVNTHNCRIWPRKTLTLSRNNSCILKKLQYGVVTIYGYLYHWTVFFEEITANGIQTCSITGQRYRDMPRNFVIPQLQQRGCLQDIFFMQDGAPPHIDRRVKQLLTQYFSDARVISHHFPTALPPRSPDITTCDFWLWGFLKDNIYRKSPASLLDLRDSFRRHVLDIPADSLRSHRPALDPAEKANFNYNKPVLRLHFPNQIDGEIEDCLTGQISTKNSIFVTQVRASRHCLFCDYTPDYTNFEGDYAKCSVIVSSNTAVTTSVTSSSDAVFLPLPALTPSDPVSTNFFIKPLSATTDIGPLRK</sequence>
<reference evidence="1 2" key="1">
    <citation type="journal article" date="2019" name="Sci. Rep.">
        <title>Orb-weaving spider Araneus ventricosus genome elucidates the spidroin gene catalogue.</title>
        <authorList>
            <person name="Kono N."/>
            <person name="Nakamura H."/>
            <person name="Ohtoshi R."/>
            <person name="Moran D.A.P."/>
            <person name="Shinohara A."/>
            <person name="Yoshida Y."/>
            <person name="Fujiwara M."/>
            <person name="Mori M."/>
            <person name="Tomita M."/>
            <person name="Arakawa K."/>
        </authorList>
    </citation>
    <scope>NUCLEOTIDE SEQUENCE [LARGE SCALE GENOMIC DNA]</scope>
</reference>
<keyword evidence="2" id="KW-1185">Reference proteome</keyword>
<dbReference type="EMBL" id="BGPR01001092">
    <property type="protein sequence ID" value="GBM45234.1"/>
    <property type="molecule type" value="Genomic_DNA"/>
</dbReference>
<dbReference type="PANTHER" id="PTHR47326:SF1">
    <property type="entry name" value="HTH PSQ-TYPE DOMAIN-CONTAINING PROTEIN"/>
    <property type="match status" value="1"/>
</dbReference>
<dbReference type="AlphaFoldDB" id="A0A4Y2FZZ9"/>
<dbReference type="GO" id="GO:0003676">
    <property type="term" value="F:nucleic acid binding"/>
    <property type="evidence" value="ECO:0007669"/>
    <property type="project" value="InterPro"/>
</dbReference>
<dbReference type="OrthoDB" id="6432521at2759"/>
<dbReference type="PANTHER" id="PTHR47326">
    <property type="entry name" value="TRANSPOSABLE ELEMENT TC3 TRANSPOSASE-LIKE PROTEIN"/>
    <property type="match status" value="1"/>
</dbReference>
<comment type="caution">
    <text evidence="1">The sequence shown here is derived from an EMBL/GenBank/DDBJ whole genome shotgun (WGS) entry which is preliminary data.</text>
</comment>
<accession>A0A4Y2FZZ9</accession>
<dbReference type="Proteomes" id="UP000499080">
    <property type="component" value="Unassembled WGS sequence"/>
</dbReference>
<evidence type="ECO:0000313" key="1">
    <source>
        <dbReference type="EMBL" id="GBM45234.1"/>
    </source>
</evidence>
<protein>
    <submittedName>
        <fullName evidence="1">Uncharacterized protein</fullName>
    </submittedName>
</protein>
<gene>
    <name evidence="1" type="ORF">AVEN_63841_1</name>
</gene>
<dbReference type="InterPro" id="IPR036397">
    <property type="entry name" value="RNaseH_sf"/>
</dbReference>
<dbReference type="Gene3D" id="3.30.420.10">
    <property type="entry name" value="Ribonuclease H-like superfamily/Ribonuclease H"/>
    <property type="match status" value="1"/>
</dbReference>
<organism evidence="1 2">
    <name type="scientific">Araneus ventricosus</name>
    <name type="common">Orbweaver spider</name>
    <name type="synonym">Epeira ventricosa</name>
    <dbReference type="NCBI Taxonomy" id="182803"/>
    <lineage>
        <taxon>Eukaryota</taxon>
        <taxon>Metazoa</taxon>
        <taxon>Ecdysozoa</taxon>
        <taxon>Arthropoda</taxon>
        <taxon>Chelicerata</taxon>
        <taxon>Arachnida</taxon>
        <taxon>Araneae</taxon>
        <taxon>Araneomorphae</taxon>
        <taxon>Entelegynae</taxon>
        <taxon>Araneoidea</taxon>
        <taxon>Araneidae</taxon>
        <taxon>Araneus</taxon>
    </lineage>
</organism>
<evidence type="ECO:0000313" key="2">
    <source>
        <dbReference type="Proteomes" id="UP000499080"/>
    </source>
</evidence>
<name>A0A4Y2FZZ9_ARAVE</name>